<evidence type="ECO:0000256" key="1">
    <source>
        <dbReference type="SAM" id="Phobius"/>
    </source>
</evidence>
<gene>
    <name evidence="2" type="ORF">LEP1GSC202_1513</name>
</gene>
<dbReference type="InterPro" id="IPR036927">
    <property type="entry name" value="Cyt_c_oxase-like_su1_sf"/>
</dbReference>
<dbReference type="STRING" id="1249483.LEP1GSC202_1513"/>
<dbReference type="Proteomes" id="UP000013996">
    <property type="component" value="Unassembled WGS sequence"/>
</dbReference>
<feature type="transmembrane region" description="Helical" evidence="1">
    <location>
        <begin position="80"/>
        <end position="98"/>
    </location>
</feature>
<keyword evidence="1" id="KW-0472">Membrane</keyword>
<keyword evidence="1" id="KW-0812">Transmembrane</keyword>
<evidence type="ECO:0000313" key="2">
    <source>
        <dbReference type="EMBL" id="EOQ90002.1"/>
    </source>
</evidence>
<comment type="caution">
    <text evidence="2">The sequence shown here is derived from an EMBL/GenBank/DDBJ whole genome shotgun (WGS) entry which is preliminary data.</text>
</comment>
<dbReference type="OrthoDB" id="342435at2"/>
<feature type="transmembrane region" description="Helical" evidence="1">
    <location>
        <begin position="6"/>
        <end position="27"/>
    </location>
</feature>
<organism evidence="2 3">
    <name type="scientific">Leptospira yanagawae serovar Saopaulo str. Sao Paulo = ATCC 700523</name>
    <dbReference type="NCBI Taxonomy" id="1249483"/>
    <lineage>
        <taxon>Bacteria</taxon>
        <taxon>Pseudomonadati</taxon>
        <taxon>Spirochaetota</taxon>
        <taxon>Spirochaetia</taxon>
        <taxon>Leptospirales</taxon>
        <taxon>Leptospiraceae</taxon>
        <taxon>Leptospira</taxon>
    </lineage>
</organism>
<protein>
    <submittedName>
        <fullName evidence="2">Uncharacterized protein</fullName>
    </submittedName>
</protein>
<keyword evidence="1" id="KW-1133">Transmembrane helix</keyword>
<dbReference type="EMBL" id="AOGX02000015">
    <property type="protein sequence ID" value="EOQ90002.1"/>
    <property type="molecule type" value="Genomic_DNA"/>
</dbReference>
<feature type="transmembrane region" description="Helical" evidence="1">
    <location>
        <begin position="110"/>
        <end position="128"/>
    </location>
</feature>
<dbReference type="SUPFAM" id="SSF81442">
    <property type="entry name" value="Cytochrome c oxidase subunit I-like"/>
    <property type="match status" value="1"/>
</dbReference>
<accession>A0A5E8HGH2</accession>
<dbReference type="AlphaFoldDB" id="A0A5E8HGH2"/>
<name>A0A5E8HGH2_9LEPT</name>
<proteinExistence type="predicted"/>
<reference evidence="2 3" key="1">
    <citation type="submission" date="2013-04" db="EMBL/GenBank/DDBJ databases">
        <authorList>
            <person name="Harkins D.M."/>
            <person name="Durkin A.S."/>
            <person name="Brinkac L.M."/>
            <person name="Haft D.H."/>
            <person name="Selengut J.D."/>
            <person name="Sanka R."/>
            <person name="DePew J."/>
            <person name="Purushe J."/>
            <person name="Hartskeerl R.A."/>
            <person name="Ahmed A."/>
            <person name="van der Linden H."/>
            <person name="Goris M.G.A."/>
            <person name="Vinetz J.M."/>
            <person name="Sutton G.G."/>
            <person name="Nierman W.C."/>
            <person name="Fouts D.E."/>
        </authorList>
    </citation>
    <scope>NUCLEOTIDE SEQUENCE [LARGE SCALE GENOMIC DNA]</scope>
    <source>
        <strain evidence="2 3">Sao Paulo</strain>
    </source>
</reference>
<sequence>MFPLPSVWLLRISLLYFLIGTIFGALLMLQKVFIWKVSLWFLLPIHYSIMIWGFFIQFIMGTAYWMFPKHLSNLPRGPEFQAWLVFVCYNFGFVNILFSKLIPFSIGLETVGKFLMCFAIVVFVKLIWVRSITYNP</sequence>
<evidence type="ECO:0000313" key="3">
    <source>
        <dbReference type="Proteomes" id="UP000013996"/>
    </source>
</evidence>
<feature type="transmembrane region" description="Helical" evidence="1">
    <location>
        <begin position="39"/>
        <end position="60"/>
    </location>
</feature>